<dbReference type="Proteomes" id="UP001217089">
    <property type="component" value="Unassembled WGS sequence"/>
</dbReference>
<evidence type="ECO:0000256" key="1">
    <source>
        <dbReference type="ARBA" id="ARBA00006082"/>
    </source>
</evidence>
<evidence type="ECO:0000259" key="2">
    <source>
        <dbReference type="SMART" id="SM00853"/>
    </source>
</evidence>
<gene>
    <name evidence="3" type="ORF">KUTeg_004163</name>
</gene>
<name>A0ABQ9FP62_TEGGR</name>
<accession>A0ABQ9FP62</accession>
<dbReference type="SMART" id="SM00853">
    <property type="entry name" value="MutL_C"/>
    <property type="match status" value="1"/>
</dbReference>
<reference evidence="3 4" key="1">
    <citation type="submission" date="2022-12" db="EMBL/GenBank/DDBJ databases">
        <title>Chromosome-level genome of Tegillarca granosa.</title>
        <authorList>
            <person name="Kim J."/>
        </authorList>
    </citation>
    <scope>NUCLEOTIDE SEQUENCE [LARGE SCALE GENOMIC DNA]</scope>
    <source>
        <strain evidence="3">Teg-2019</strain>
        <tissue evidence="3">Adductor muscle</tissue>
    </source>
</reference>
<dbReference type="Gene3D" id="3.30.1540.20">
    <property type="entry name" value="MutL, C-terminal domain, dimerisation subdomain"/>
    <property type="match status" value="1"/>
</dbReference>
<dbReference type="InterPro" id="IPR036890">
    <property type="entry name" value="HATPase_C_sf"/>
</dbReference>
<comment type="caution">
    <text evidence="3">The sequence shown here is derived from an EMBL/GenBank/DDBJ whole genome shotgun (WGS) entry which is preliminary data.</text>
</comment>
<dbReference type="PANTHER" id="PTHR10073:SF52">
    <property type="entry name" value="MISMATCH REPAIR ENDONUCLEASE PMS2"/>
    <property type="match status" value="1"/>
</dbReference>
<dbReference type="InterPro" id="IPR042120">
    <property type="entry name" value="MutL_C_dimsub"/>
</dbReference>
<dbReference type="PANTHER" id="PTHR10073">
    <property type="entry name" value="DNA MISMATCH REPAIR PROTEIN MLH, PMS, MUTL"/>
    <property type="match status" value="1"/>
</dbReference>
<dbReference type="InterPro" id="IPR014790">
    <property type="entry name" value="MutL_C"/>
</dbReference>
<sequence>MQGKVEFGKKKQKTNRLLNNQIILYGHKDFYLLQRMSEDVQGPAGTIQAIDKGSVHRICSGQVVLTLATAIKELVENSIDAGATTIALKHHTSKLQDFSDLVGVNTFGFRGEALSSLCALRNRSVVVSSSGNTNMRDNIANVFGSKQIQSLLEFKKKQPSEDITSEYGLTSNEGSLDLFKPCDYAKASLIDMYEPTTSILQFNNTLQKSHSVQTLGSEKDEENSSTAKQITSVTKDGYEKVSLSSSLNKLKRSFTSAFAKEENTSPSKKETTTKQISKLSSEKTCFEDYNLSNQSESVCTSESSCHDNSEATLKVTEYVSIKSDSSSEFCRNFRAKISPTDNQAAEAELQKEISKDMFDKMEILGQFNLGFIISKLGEDLFIVDQHATDEKPQCLELTAGNETILMDNLEVFKKNGFDFIIDEEDIEELIFMLTDCPGVMCRPTRVRQMFASRACRKSIMVGTALKKSEMKRHKLLWIFYI</sequence>
<dbReference type="SUPFAM" id="SSF55874">
    <property type="entry name" value="ATPase domain of HSP90 chaperone/DNA topoisomerase II/histidine kinase"/>
    <property type="match status" value="1"/>
</dbReference>
<dbReference type="InterPro" id="IPR038973">
    <property type="entry name" value="MutL/Mlh/Pms-like"/>
</dbReference>
<dbReference type="InterPro" id="IPR014762">
    <property type="entry name" value="DNA_mismatch_repair_CS"/>
</dbReference>
<feature type="domain" description="MutL C-terminal dimerisation" evidence="2">
    <location>
        <begin position="363"/>
        <end position="465"/>
    </location>
</feature>
<organism evidence="3 4">
    <name type="scientific">Tegillarca granosa</name>
    <name type="common">Malaysian cockle</name>
    <name type="synonym">Anadara granosa</name>
    <dbReference type="NCBI Taxonomy" id="220873"/>
    <lineage>
        <taxon>Eukaryota</taxon>
        <taxon>Metazoa</taxon>
        <taxon>Spiralia</taxon>
        <taxon>Lophotrochozoa</taxon>
        <taxon>Mollusca</taxon>
        <taxon>Bivalvia</taxon>
        <taxon>Autobranchia</taxon>
        <taxon>Pteriomorphia</taxon>
        <taxon>Arcoida</taxon>
        <taxon>Arcoidea</taxon>
        <taxon>Arcidae</taxon>
        <taxon>Tegillarca</taxon>
    </lineage>
</organism>
<comment type="similarity">
    <text evidence="1">Belongs to the DNA mismatch repair MutL/HexB family.</text>
</comment>
<dbReference type="Gene3D" id="3.30.565.10">
    <property type="entry name" value="Histidine kinase-like ATPase, C-terminal domain"/>
    <property type="match status" value="2"/>
</dbReference>
<dbReference type="InterPro" id="IPR037198">
    <property type="entry name" value="MutL_C_sf"/>
</dbReference>
<dbReference type="PROSITE" id="PS00058">
    <property type="entry name" value="DNA_MISMATCH_REPAIR_1"/>
    <property type="match status" value="1"/>
</dbReference>
<evidence type="ECO:0000313" key="3">
    <source>
        <dbReference type="EMBL" id="KAJ8319072.1"/>
    </source>
</evidence>
<keyword evidence="4" id="KW-1185">Reference proteome</keyword>
<evidence type="ECO:0000313" key="4">
    <source>
        <dbReference type="Proteomes" id="UP001217089"/>
    </source>
</evidence>
<protein>
    <recommendedName>
        <fullName evidence="2">MutL C-terminal dimerisation domain-containing protein</fullName>
    </recommendedName>
</protein>
<dbReference type="EMBL" id="JARBDR010000214">
    <property type="protein sequence ID" value="KAJ8319072.1"/>
    <property type="molecule type" value="Genomic_DNA"/>
</dbReference>
<dbReference type="SUPFAM" id="SSF118116">
    <property type="entry name" value="DNA mismatch repair protein MutL"/>
    <property type="match status" value="1"/>
</dbReference>
<proteinExistence type="inferred from homology"/>